<dbReference type="Pfam" id="PF00884">
    <property type="entry name" value="Sulfatase"/>
    <property type="match status" value="1"/>
</dbReference>
<keyword evidence="1" id="KW-0479">Metal-binding</keyword>
<dbReference type="SUPFAM" id="SSF53649">
    <property type="entry name" value="Alkaline phosphatase-like"/>
    <property type="match status" value="1"/>
</dbReference>
<dbReference type="PANTHER" id="PTHR45953">
    <property type="entry name" value="IDURONATE 2-SULFATASE"/>
    <property type="match status" value="1"/>
</dbReference>
<dbReference type="RefSeq" id="WP_088604440.1">
    <property type="nucleotide sequence ID" value="NZ_NJIH01000009.1"/>
</dbReference>
<organism evidence="4 5">
    <name type="scientific">Candidimonas nitroreducens</name>
    <dbReference type="NCBI Taxonomy" id="683354"/>
    <lineage>
        <taxon>Bacteria</taxon>
        <taxon>Pseudomonadati</taxon>
        <taxon>Pseudomonadota</taxon>
        <taxon>Betaproteobacteria</taxon>
        <taxon>Burkholderiales</taxon>
        <taxon>Alcaligenaceae</taxon>
        <taxon>Candidimonas</taxon>
    </lineage>
</organism>
<dbReference type="CDD" id="cd16028">
    <property type="entry name" value="PMH"/>
    <property type="match status" value="1"/>
</dbReference>
<dbReference type="OrthoDB" id="9766107at2"/>
<reference evidence="5" key="1">
    <citation type="submission" date="2017-06" db="EMBL/GenBank/DDBJ databases">
        <title>Herbaspirillum phytohormonus sp. nov., isolated from the root nodule of Robinia pseudoacacia in lead-zinc mine.</title>
        <authorList>
            <person name="Fan M."/>
            <person name="Lin Y."/>
        </authorList>
    </citation>
    <scope>NUCLEOTIDE SEQUENCE [LARGE SCALE GENOMIC DNA]</scope>
    <source>
        <strain evidence="5">SC-089</strain>
    </source>
</reference>
<dbReference type="GO" id="GO:0005737">
    <property type="term" value="C:cytoplasm"/>
    <property type="evidence" value="ECO:0007669"/>
    <property type="project" value="TreeGrafter"/>
</dbReference>
<dbReference type="EMBL" id="NJIH01000009">
    <property type="protein sequence ID" value="OWT57436.1"/>
    <property type="molecule type" value="Genomic_DNA"/>
</dbReference>
<dbReference type="PANTHER" id="PTHR45953:SF1">
    <property type="entry name" value="IDURONATE 2-SULFATASE"/>
    <property type="match status" value="1"/>
</dbReference>
<evidence type="ECO:0000256" key="2">
    <source>
        <dbReference type="ARBA" id="ARBA00022801"/>
    </source>
</evidence>
<proteinExistence type="predicted"/>
<protein>
    <recommendedName>
        <fullName evidence="3">Sulfatase N-terminal domain-containing protein</fullName>
    </recommendedName>
</protein>
<feature type="domain" description="Sulfatase N-terminal" evidence="3">
    <location>
        <begin position="8"/>
        <end position="383"/>
    </location>
</feature>
<evidence type="ECO:0000313" key="5">
    <source>
        <dbReference type="Proteomes" id="UP000214603"/>
    </source>
</evidence>
<name>A0A225M8J7_9BURK</name>
<evidence type="ECO:0000256" key="1">
    <source>
        <dbReference type="ARBA" id="ARBA00022723"/>
    </source>
</evidence>
<sequence length="523" mass="57723">MPSSPAPRNVLFVVLDHWRADALGAMAGSLAKTPHLDALAADALVFQRHFGQCAPCAPARASLLTGMYQHNHGVKRNGTPLAAEFTNIAVEMSNAGYVPALFGYTDTTLDPRGLGANNPAMHSYESVLPGFFPELLLTDVPSPWLAYLEEQGYAFGTDVQAAYRPATRMPGEGPTRAAAQFKAEHSISAFLTDALLRFISVRREQSWFAHAAYIKPHPPFIASAPYNEMYNPADMAKPLRKATAEQEAASHPLIDTCLRRTRAAHYWRDGEGLVKDMSDSDLAQLRATYYGMVTEVDAQLGRLIAKLKEWGLYDHTLVVVTSDHGEQLGDHWLLGKECPFEQSYHIPLIVRDPANAADATRGTQIRQFTEAVDIMPTILDWVGAAVPRQCDGHTLLGFLRGRTDSNWRDAAHWEYDYRDTWVPGAETMLGLPMDRCGVVALRLQNFLYIHFSALPPLLYDLRSDPGCLDNVAADSSYARVMLDCAQRLLSWQMDSSRRELTGMCASPNGMVVRDPVNASVSGS</sequence>
<dbReference type="Proteomes" id="UP000214603">
    <property type="component" value="Unassembled WGS sequence"/>
</dbReference>
<keyword evidence="5" id="KW-1185">Reference proteome</keyword>
<accession>A0A225M8J7</accession>
<dbReference type="InterPro" id="IPR000917">
    <property type="entry name" value="Sulfatase_N"/>
</dbReference>
<dbReference type="GO" id="GO:0046872">
    <property type="term" value="F:metal ion binding"/>
    <property type="evidence" value="ECO:0007669"/>
    <property type="project" value="UniProtKB-KW"/>
</dbReference>
<dbReference type="AlphaFoldDB" id="A0A225M8J7"/>
<evidence type="ECO:0000313" key="4">
    <source>
        <dbReference type="EMBL" id="OWT57436.1"/>
    </source>
</evidence>
<comment type="caution">
    <text evidence="4">The sequence shown here is derived from an EMBL/GenBank/DDBJ whole genome shotgun (WGS) entry which is preliminary data.</text>
</comment>
<dbReference type="Gene3D" id="3.40.720.10">
    <property type="entry name" value="Alkaline Phosphatase, subunit A"/>
    <property type="match status" value="1"/>
</dbReference>
<evidence type="ECO:0000259" key="3">
    <source>
        <dbReference type="Pfam" id="PF00884"/>
    </source>
</evidence>
<dbReference type="InterPro" id="IPR017850">
    <property type="entry name" value="Alkaline_phosphatase_core_sf"/>
</dbReference>
<keyword evidence="2" id="KW-0378">Hydrolase</keyword>
<gene>
    <name evidence="4" type="ORF">CEY11_16095</name>
</gene>
<dbReference type="GO" id="GO:0008484">
    <property type="term" value="F:sulfuric ester hydrolase activity"/>
    <property type="evidence" value="ECO:0007669"/>
    <property type="project" value="TreeGrafter"/>
</dbReference>